<dbReference type="PROSITE" id="PS50943">
    <property type="entry name" value="HTH_CROC1"/>
    <property type="match status" value="1"/>
</dbReference>
<feature type="domain" description="HTH cro/C1-type" evidence="1">
    <location>
        <begin position="12"/>
        <end position="66"/>
    </location>
</feature>
<dbReference type="Gene3D" id="1.10.260.40">
    <property type="entry name" value="lambda repressor-like DNA-binding domains"/>
    <property type="match status" value="1"/>
</dbReference>
<dbReference type="CDD" id="cd00093">
    <property type="entry name" value="HTH_XRE"/>
    <property type="match status" value="1"/>
</dbReference>
<reference evidence="2 3" key="1">
    <citation type="submission" date="2019-04" db="EMBL/GenBank/DDBJ databases">
        <title>Microbes associate with the intestines of laboratory mice.</title>
        <authorList>
            <person name="Navarre W."/>
            <person name="Wong E."/>
            <person name="Huang K.C."/>
            <person name="Tropini C."/>
            <person name="Ng K."/>
            <person name="Yu B."/>
        </authorList>
    </citation>
    <scope>NUCLEOTIDE SEQUENCE [LARGE SCALE GENOMIC DNA]</scope>
    <source>
        <strain evidence="2 3">NM87_A27A</strain>
    </source>
</reference>
<dbReference type="Pfam" id="PF08667">
    <property type="entry name" value="BetR"/>
    <property type="match status" value="1"/>
</dbReference>
<dbReference type="SUPFAM" id="SSF47413">
    <property type="entry name" value="lambda repressor-like DNA-binding domains"/>
    <property type="match status" value="1"/>
</dbReference>
<dbReference type="EMBL" id="SSTF01000032">
    <property type="protein sequence ID" value="THG24240.1"/>
    <property type="molecule type" value="Genomic_DNA"/>
</dbReference>
<dbReference type="AlphaFoldDB" id="A0A4S4F3T4"/>
<dbReference type="GO" id="GO:0003677">
    <property type="term" value="F:DNA binding"/>
    <property type="evidence" value="ECO:0007669"/>
    <property type="project" value="InterPro"/>
</dbReference>
<accession>A0A4S4F3T4</accession>
<comment type="caution">
    <text evidence="2">The sequence shown here is derived from an EMBL/GenBank/DDBJ whole genome shotgun (WGS) entry which is preliminary data.</text>
</comment>
<evidence type="ECO:0000313" key="2">
    <source>
        <dbReference type="EMBL" id="THG24240.1"/>
    </source>
</evidence>
<protein>
    <submittedName>
        <fullName evidence="2">Helix-turn-helix transcriptional regulator</fullName>
    </submittedName>
</protein>
<evidence type="ECO:0000313" key="3">
    <source>
        <dbReference type="Proteomes" id="UP000306798"/>
    </source>
</evidence>
<dbReference type="InterPro" id="IPR001387">
    <property type="entry name" value="Cro/C1-type_HTH"/>
</dbReference>
<dbReference type="InterPro" id="IPR010982">
    <property type="entry name" value="Lambda_DNA-bd_dom_sf"/>
</dbReference>
<sequence length="77" mass="8608">MERVVDMTSLRVRGLMEDRSVTGRQLSQVLSVTPATVSQKLNGHVNWTSRDVCALSEFFGVSTDFLFGRSDEEGRDV</sequence>
<dbReference type="InterPro" id="IPR013975">
    <property type="entry name" value="Tscrpt_reg_BetR_N"/>
</dbReference>
<dbReference type="RefSeq" id="WP_095508183.1">
    <property type="nucleotide sequence ID" value="NZ_CP022544.1"/>
</dbReference>
<proteinExistence type="predicted"/>
<organism evidence="2 3">
    <name type="scientific">Bifidobacterium pseudolongum</name>
    <dbReference type="NCBI Taxonomy" id="1694"/>
    <lineage>
        <taxon>Bacteria</taxon>
        <taxon>Bacillati</taxon>
        <taxon>Actinomycetota</taxon>
        <taxon>Actinomycetes</taxon>
        <taxon>Bifidobacteriales</taxon>
        <taxon>Bifidobacteriaceae</taxon>
        <taxon>Bifidobacterium</taxon>
    </lineage>
</organism>
<gene>
    <name evidence="2" type="ORF">E5991_08760</name>
</gene>
<name>A0A4S4F3T4_9BIFI</name>
<dbReference type="Proteomes" id="UP000306798">
    <property type="component" value="Unassembled WGS sequence"/>
</dbReference>
<evidence type="ECO:0000259" key="1">
    <source>
        <dbReference type="PROSITE" id="PS50943"/>
    </source>
</evidence>